<dbReference type="GO" id="GO:0051017">
    <property type="term" value="P:actin filament bundle assembly"/>
    <property type="evidence" value="ECO:0007669"/>
    <property type="project" value="TreeGrafter"/>
</dbReference>
<gene>
    <name evidence="5" type="ORF">THAOC_07518</name>
</gene>
<feature type="transmembrane region" description="Helical" evidence="4">
    <location>
        <begin position="354"/>
        <end position="376"/>
    </location>
</feature>
<keyword evidence="4" id="KW-0812">Transmembrane</keyword>
<dbReference type="AlphaFoldDB" id="K0T057"/>
<feature type="transmembrane region" description="Helical" evidence="4">
    <location>
        <begin position="504"/>
        <end position="523"/>
    </location>
</feature>
<feature type="transmembrane region" description="Helical" evidence="4">
    <location>
        <begin position="479"/>
        <end position="499"/>
    </location>
</feature>
<dbReference type="eggNOG" id="KOG0504">
    <property type="taxonomic scope" value="Eukaryota"/>
</dbReference>
<name>K0T057_THAOC</name>
<dbReference type="Pfam" id="PF12796">
    <property type="entry name" value="Ank_2"/>
    <property type="match status" value="1"/>
</dbReference>
<dbReference type="PANTHER" id="PTHR24153:SF8">
    <property type="entry name" value="FORKED, ISOFORM F"/>
    <property type="match status" value="1"/>
</dbReference>
<feature type="region of interest" description="Disordered" evidence="3">
    <location>
        <begin position="1"/>
        <end position="47"/>
    </location>
</feature>
<dbReference type="GO" id="GO:0005737">
    <property type="term" value="C:cytoplasm"/>
    <property type="evidence" value="ECO:0007669"/>
    <property type="project" value="TreeGrafter"/>
</dbReference>
<dbReference type="PANTHER" id="PTHR24153">
    <property type="entry name" value="ESPIN"/>
    <property type="match status" value="1"/>
</dbReference>
<dbReference type="SUPFAM" id="SSF48403">
    <property type="entry name" value="Ankyrin repeat"/>
    <property type="match status" value="1"/>
</dbReference>
<dbReference type="Proteomes" id="UP000266841">
    <property type="component" value="Unassembled WGS sequence"/>
</dbReference>
<feature type="compositionally biased region" description="Acidic residues" evidence="3">
    <location>
        <begin position="16"/>
        <end position="47"/>
    </location>
</feature>
<protein>
    <submittedName>
        <fullName evidence="5">Uncharacterized protein</fullName>
    </submittedName>
</protein>
<proteinExistence type="predicted"/>
<keyword evidence="1" id="KW-0677">Repeat</keyword>
<dbReference type="InterPro" id="IPR002110">
    <property type="entry name" value="Ankyrin_rpt"/>
</dbReference>
<evidence type="ECO:0000256" key="2">
    <source>
        <dbReference type="ARBA" id="ARBA00023043"/>
    </source>
</evidence>
<feature type="transmembrane region" description="Helical" evidence="4">
    <location>
        <begin position="438"/>
        <end position="459"/>
    </location>
</feature>
<sequence>MTRPMTMLDSAPSESSSEEESDDDGDSDDSSEEESSDEDGYERDEENALDTLIDSVGDYDDPKECWDLVREWLREHSVEETQAAIEYKGEFDTTALHVACRNHPPRDVVDVMLMAHPDGIFWADSFGWLPLHYATANGTDIEVVNLLLDAYPDSRLTTDKRGRTPLHFALGNVDNPPTPQLVKLLAGKTGESAKWPDENKMLPIHYACAYGASVEVLEELVQAWEESIGKPDGKGRLPIHFALGNADRPNSAPVAQLLVSLSPGCIDIHDSEKNLPLHLLSAKAAGVEVSKFMERENIKKCLNVYLKAKPKQSIDFLTGIQNMPVYIRDVAVIHPTVQTMLNAKISSRFPTMILMLDFYFLAAIIGTFSFTSRQALERRFDPLNNVEGAAPDARNVSGALLSPLFIGSVYFFFREVTQMISVRQQTTVIKYLTEPENALNLSFVFLNMYYTILMSTGAGDDNSFRTGCAFTLGVSYLQVLAYLKSILIEFAVFVSGVVYVTTRLVAFMVSLIITIVAFAQMWYTIFRQSSECLSAFGEDDVGTPARPRQMTCSLSTNRSRKPSKTASLASTTPSALACRTPSTKHTL</sequence>
<dbReference type="OrthoDB" id="39446at2759"/>
<dbReference type="SMART" id="SM00248">
    <property type="entry name" value="ANK"/>
    <property type="match status" value="5"/>
</dbReference>
<keyword evidence="4" id="KW-0472">Membrane</keyword>
<comment type="caution">
    <text evidence="5">The sequence shown here is derived from an EMBL/GenBank/DDBJ whole genome shotgun (WGS) entry which is preliminary data.</text>
</comment>
<evidence type="ECO:0000256" key="3">
    <source>
        <dbReference type="SAM" id="MobiDB-lite"/>
    </source>
</evidence>
<accession>K0T057</accession>
<evidence type="ECO:0000313" key="6">
    <source>
        <dbReference type="Proteomes" id="UP000266841"/>
    </source>
</evidence>
<evidence type="ECO:0000256" key="4">
    <source>
        <dbReference type="SAM" id="Phobius"/>
    </source>
</evidence>
<dbReference type="InterPro" id="IPR036770">
    <property type="entry name" value="Ankyrin_rpt-contain_sf"/>
</dbReference>
<dbReference type="EMBL" id="AGNL01007681">
    <property type="protein sequence ID" value="EJK71075.1"/>
    <property type="molecule type" value="Genomic_DNA"/>
</dbReference>
<organism evidence="5 6">
    <name type="scientific">Thalassiosira oceanica</name>
    <name type="common">Marine diatom</name>
    <dbReference type="NCBI Taxonomy" id="159749"/>
    <lineage>
        <taxon>Eukaryota</taxon>
        <taxon>Sar</taxon>
        <taxon>Stramenopiles</taxon>
        <taxon>Ochrophyta</taxon>
        <taxon>Bacillariophyta</taxon>
        <taxon>Coscinodiscophyceae</taxon>
        <taxon>Thalassiosirophycidae</taxon>
        <taxon>Thalassiosirales</taxon>
        <taxon>Thalassiosiraceae</taxon>
        <taxon>Thalassiosira</taxon>
    </lineage>
</organism>
<evidence type="ECO:0000256" key="1">
    <source>
        <dbReference type="ARBA" id="ARBA00022737"/>
    </source>
</evidence>
<feature type="region of interest" description="Disordered" evidence="3">
    <location>
        <begin position="547"/>
        <end position="572"/>
    </location>
</feature>
<dbReference type="Gene3D" id="1.25.40.20">
    <property type="entry name" value="Ankyrin repeat-containing domain"/>
    <property type="match status" value="1"/>
</dbReference>
<evidence type="ECO:0000313" key="5">
    <source>
        <dbReference type="EMBL" id="EJK71075.1"/>
    </source>
</evidence>
<reference evidence="5 6" key="1">
    <citation type="journal article" date="2012" name="Genome Biol.">
        <title>Genome and low-iron response of an oceanic diatom adapted to chronic iron limitation.</title>
        <authorList>
            <person name="Lommer M."/>
            <person name="Specht M."/>
            <person name="Roy A.S."/>
            <person name="Kraemer L."/>
            <person name="Andreson R."/>
            <person name="Gutowska M.A."/>
            <person name="Wolf J."/>
            <person name="Bergner S.V."/>
            <person name="Schilhabel M.B."/>
            <person name="Klostermeier U.C."/>
            <person name="Beiko R.G."/>
            <person name="Rosenstiel P."/>
            <person name="Hippler M."/>
            <person name="Laroche J."/>
        </authorList>
    </citation>
    <scope>NUCLEOTIDE SEQUENCE [LARGE SCALE GENOMIC DNA]</scope>
    <source>
        <strain evidence="5 6">CCMP1005</strain>
    </source>
</reference>
<keyword evidence="4" id="KW-1133">Transmembrane helix</keyword>
<dbReference type="InterPro" id="IPR052420">
    <property type="entry name" value="Espin/Espin-like"/>
</dbReference>
<keyword evidence="6" id="KW-1185">Reference proteome</keyword>
<keyword evidence="2" id="KW-0040">ANK repeat</keyword>
<dbReference type="GO" id="GO:0051015">
    <property type="term" value="F:actin filament binding"/>
    <property type="evidence" value="ECO:0007669"/>
    <property type="project" value="TreeGrafter"/>
</dbReference>